<dbReference type="HOGENOM" id="CLU_2802151_0_0_2"/>
<dbReference type="EMBL" id="KE356561">
    <property type="protein sequence ID" value="ERG94115.1"/>
    <property type="molecule type" value="Genomic_DNA"/>
</dbReference>
<dbReference type="AlphaFoldDB" id="U1NB61"/>
<accession>U1NB61</accession>
<dbReference type="Proteomes" id="UP000030710">
    <property type="component" value="Unassembled WGS sequence"/>
</dbReference>
<proteinExistence type="predicted"/>
<protein>
    <submittedName>
        <fullName evidence="1">Uncharacterized protein</fullName>
    </submittedName>
</protein>
<reference evidence="1 2" key="1">
    <citation type="journal article" date="2013" name="PLoS ONE">
        <title>Assembly-driven community genomics of a hypersaline microbial ecosystem.</title>
        <authorList>
            <person name="Podell S."/>
            <person name="Ugalde J.A."/>
            <person name="Narasingarao P."/>
            <person name="Banfield J.F."/>
            <person name="Heidelberg K.B."/>
            <person name="Allen E.E."/>
        </authorList>
    </citation>
    <scope>NUCLEOTIDE SEQUENCE [LARGE SCALE GENOMIC DNA]</scope>
    <source>
        <strain evidence="2">J07HQW2</strain>
    </source>
</reference>
<evidence type="ECO:0000313" key="1">
    <source>
        <dbReference type="EMBL" id="ERG94115.1"/>
    </source>
</evidence>
<name>U1NB61_9EURY</name>
<evidence type="ECO:0000313" key="2">
    <source>
        <dbReference type="Proteomes" id="UP000030710"/>
    </source>
</evidence>
<sequence length="67" mass="7415">MIHVYANKRTHKNIDRQLATSEGINVIDFSSESTEISCAILIRQNENRLNDITAVAARKLTASAVDS</sequence>
<gene>
    <name evidence="1" type="ORF">J07HQW2_00549</name>
</gene>
<organism evidence="1 2">
    <name type="scientific">Haloquadratum walsbyi J07HQW2</name>
    <dbReference type="NCBI Taxonomy" id="1238425"/>
    <lineage>
        <taxon>Archaea</taxon>
        <taxon>Methanobacteriati</taxon>
        <taxon>Methanobacteriota</taxon>
        <taxon>Stenosarchaea group</taxon>
        <taxon>Halobacteria</taxon>
        <taxon>Halobacteriales</taxon>
        <taxon>Haloferacaceae</taxon>
        <taxon>Haloquadratum</taxon>
    </lineage>
</organism>